<sequence>MGKAFVLSEGREEMRSGIRRQTLAGILKSVVAVVCATAALGALVGCGTSSSGVKVDSPTDTVNSMLAAFGEGKPSVVKELTSGSVDFDDRVQTDAEAGNITKISDAKVINAQDKDDVTSTVYYSYSIAGHVRKFKIDASLSTDKNGKKQWLLAENPFVKLRGLEKDALPKGLSLKTSSVSFDTSSGDGEQYSYVIPGEYDFSISGPIQTTWKIDVDRDFTQSILNEETTVLKNSKFTSDYPRWALDTALSQDIDNLKSDCSTTLETVSGSDGVPYVCKPGTTSEAQQQFKSIAVGNVNQKTGDVPLEGHIDVVKRSDSINPDVCPTLFVIGEHPVVPAHSYCSDEGDGKLTTMSLENVDLASKDAKIVVSIINGAIRMSFRNVN</sequence>
<accession>A0A971CZ87</accession>
<protein>
    <submittedName>
        <fullName evidence="1">Uncharacterized protein</fullName>
    </submittedName>
</protein>
<name>A0A971CZ87_9BIFI</name>
<dbReference type="AlphaFoldDB" id="A0A971CZ87"/>
<comment type="caution">
    <text evidence="1">The sequence shown here is derived from an EMBL/GenBank/DDBJ whole genome shotgun (WGS) entry which is preliminary data.</text>
</comment>
<evidence type="ECO:0000313" key="2">
    <source>
        <dbReference type="Proteomes" id="UP000767327"/>
    </source>
</evidence>
<proteinExistence type="predicted"/>
<gene>
    <name evidence="1" type="ORF">GXW98_05625</name>
</gene>
<dbReference type="EMBL" id="JAAXZR010000020">
    <property type="protein sequence ID" value="NLT79743.1"/>
    <property type="molecule type" value="Genomic_DNA"/>
</dbReference>
<evidence type="ECO:0000313" key="1">
    <source>
        <dbReference type="EMBL" id="NLT79743.1"/>
    </source>
</evidence>
<reference evidence="1" key="1">
    <citation type="journal article" date="2020" name="Biotechnol. Biofuels">
        <title>New insights from the biogas microbiome by comprehensive genome-resolved metagenomics of nearly 1600 species originating from multiple anaerobic digesters.</title>
        <authorList>
            <person name="Campanaro S."/>
            <person name="Treu L."/>
            <person name="Rodriguez-R L.M."/>
            <person name="Kovalovszki A."/>
            <person name="Ziels R.M."/>
            <person name="Maus I."/>
            <person name="Zhu X."/>
            <person name="Kougias P.G."/>
            <person name="Basile A."/>
            <person name="Luo G."/>
            <person name="Schluter A."/>
            <person name="Konstantinidis K.T."/>
            <person name="Angelidaki I."/>
        </authorList>
    </citation>
    <scope>NUCLEOTIDE SEQUENCE</scope>
    <source>
        <strain evidence="1">AS01afH2WH_6</strain>
    </source>
</reference>
<dbReference type="Proteomes" id="UP000767327">
    <property type="component" value="Unassembled WGS sequence"/>
</dbReference>
<dbReference type="RefSeq" id="WP_273173696.1">
    <property type="nucleotide sequence ID" value="NZ_JAAXZR010000020.1"/>
</dbReference>
<organism evidence="1 2">
    <name type="scientific">Bifidobacterium crudilactis</name>
    <dbReference type="NCBI Taxonomy" id="327277"/>
    <lineage>
        <taxon>Bacteria</taxon>
        <taxon>Bacillati</taxon>
        <taxon>Actinomycetota</taxon>
        <taxon>Actinomycetes</taxon>
        <taxon>Bifidobacteriales</taxon>
        <taxon>Bifidobacteriaceae</taxon>
        <taxon>Bifidobacterium</taxon>
    </lineage>
</organism>
<reference evidence="1" key="2">
    <citation type="submission" date="2020-01" db="EMBL/GenBank/DDBJ databases">
        <authorList>
            <person name="Campanaro S."/>
        </authorList>
    </citation>
    <scope>NUCLEOTIDE SEQUENCE</scope>
    <source>
        <strain evidence="1">AS01afH2WH_6</strain>
    </source>
</reference>